<organism evidence="2 3">
    <name type="scientific">Mugilogobius chulae</name>
    <name type="common">yellowstripe goby</name>
    <dbReference type="NCBI Taxonomy" id="88201"/>
    <lineage>
        <taxon>Eukaryota</taxon>
        <taxon>Metazoa</taxon>
        <taxon>Chordata</taxon>
        <taxon>Craniata</taxon>
        <taxon>Vertebrata</taxon>
        <taxon>Euteleostomi</taxon>
        <taxon>Actinopterygii</taxon>
        <taxon>Neopterygii</taxon>
        <taxon>Teleostei</taxon>
        <taxon>Neoteleostei</taxon>
        <taxon>Acanthomorphata</taxon>
        <taxon>Gobiaria</taxon>
        <taxon>Gobiiformes</taxon>
        <taxon>Gobioidei</taxon>
        <taxon>Gobiidae</taxon>
        <taxon>Gobionellinae</taxon>
        <taxon>Mugilogobius</taxon>
    </lineage>
</organism>
<feature type="compositionally biased region" description="Basic and acidic residues" evidence="1">
    <location>
        <begin position="77"/>
        <end position="87"/>
    </location>
</feature>
<evidence type="ECO:0008006" key="4">
    <source>
        <dbReference type="Google" id="ProtNLM"/>
    </source>
</evidence>
<evidence type="ECO:0000313" key="3">
    <source>
        <dbReference type="Proteomes" id="UP001460270"/>
    </source>
</evidence>
<feature type="region of interest" description="Disordered" evidence="1">
    <location>
        <begin position="61"/>
        <end position="129"/>
    </location>
</feature>
<evidence type="ECO:0000313" key="2">
    <source>
        <dbReference type="EMBL" id="KAK7880633.1"/>
    </source>
</evidence>
<comment type="caution">
    <text evidence="2">The sequence shown here is derived from an EMBL/GenBank/DDBJ whole genome shotgun (WGS) entry which is preliminary data.</text>
</comment>
<protein>
    <recommendedName>
        <fullName evidence="4">Secreted protein</fullName>
    </recommendedName>
</protein>
<feature type="compositionally biased region" description="Basic and acidic residues" evidence="1">
    <location>
        <begin position="94"/>
        <end position="110"/>
    </location>
</feature>
<sequence length="178" mass="19845">MKASAGLLGSEVLCVFTCSAFGTVPVLLQLHIRPQRHGSPRARSTCSGISASRKCTLARLRTQAKSQHAPRVGTSVEYKRSKPDSHSRRAPHPTAEKRSSHALKRTDRSSRFLFNSGDTQNTGDKEKKSSLTSLFLIVPNPSIAINRRSLRQWKSIPKPRLFIEPQLQANYKCQLRAL</sequence>
<feature type="compositionally biased region" description="Polar residues" evidence="1">
    <location>
        <begin position="112"/>
        <end position="122"/>
    </location>
</feature>
<gene>
    <name evidence="2" type="ORF">WMY93_032729</name>
</gene>
<name>A0AAW0MIY3_9GOBI</name>
<dbReference type="AlphaFoldDB" id="A0AAW0MIY3"/>
<proteinExistence type="predicted"/>
<accession>A0AAW0MIY3</accession>
<dbReference type="EMBL" id="JBBPFD010000065">
    <property type="protein sequence ID" value="KAK7880633.1"/>
    <property type="molecule type" value="Genomic_DNA"/>
</dbReference>
<keyword evidence="3" id="KW-1185">Reference proteome</keyword>
<reference evidence="3" key="1">
    <citation type="submission" date="2024-04" db="EMBL/GenBank/DDBJ databases">
        <title>Salinicola lusitanus LLJ914,a marine bacterium isolated from the Okinawa Trough.</title>
        <authorList>
            <person name="Li J."/>
        </authorList>
    </citation>
    <scope>NUCLEOTIDE SEQUENCE [LARGE SCALE GENOMIC DNA]</scope>
</reference>
<evidence type="ECO:0000256" key="1">
    <source>
        <dbReference type="SAM" id="MobiDB-lite"/>
    </source>
</evidence>
<dbReference type="Proteomes" id="UP001460270">
    <property type="component" value="Unassembled WGS sequence"/>
</dbReference>